<dbReference type="Proteomes" id="UP000315947">
    <property type="component" value="Chromosome"/>
</dbReference>
<keyword evidence="1" id="KW-0812">Transmembrane</keyword>
<organism evidence="2 3">
    <name type="scientific">Shewanella psychropiezotolerans</name>
    <dbReference type="NCBI Taxonomy" id="2593655"/>
    <lineage>
        <taxon>Bacteria</taxon>
        <taxon>Pseudomonadati</taxon>
        <taxon>Pseudomonadota</taxon>
        <taxon>Gammaproteobacteria</taxon>
        <taxon>Alteromonadales</taxon>
        <taxon>Shewanellaceae</taxon>
        <taxon>Shewanella</taxon>
    </lineage>
</organism>
<evidence type="ECO:0000256" key="1">
    <source>
        <dbReference type="SAM" id="Phobius"/>
    </source>
</evidence>
<feature type="transmembrane region" description="Helical" evidence="1">
    <location>
        <begin position="38"/>
        <end position="58"/>
    </location>
</feature>
<accession>A0ABX5WSW5</accession>
<keyword evidence="3" id="KW-1185">Reference proteome</keyword>
<evidence type="ECO:0008006" key="4">
    <source>
        <dbReference type="Google" id="ProtNLM"/>
    </source>
</evidence>
<evidence type="ECO:0000313" key="2">
    <source>
        <dbReference type="EMBL" id="QDO81916.1"/>
    </source>
</evidence>
<sequence>MRVLKHLLATGSLLIIVSLIMCRSQIYAFIEEKELLGTLLTGALAVITVSIVQVCFYARQKKDHEHNALMKSEERRLDKKEEVLGLLCEMNEMLDELCQCQHKIFICPVTVDNMELRDKYKLYINQLTTKFNLSGNLFIIYLPSLIPNYKEFKTEFTNFRKIATDVESYTTHQSLDKSSSHLQSILIKLITDVRESPNKLINT</sequence>
<dbReference type="EMBL" id="CP041614">
    <property type="protein sequence ID" value="QDO81916.1"/>
    <property type="molecule type" value="Genomic_DNA"/>
</dbReference>
<reference evidence="2 3" key="1">
    <citation type="submission" date="2019-07" db="EMBL/GenBank/DDBJ databases">
        <title>Shewanella sp. YLB-06 whole genomic sequence.</title>
        <authorList>
            <person name="Yu L."/>
        </authorList>
    </citation>
    <scope>NUCLEOTIDE SEQUENCE [LARGE SCALE GENOMIC DNA]</scope>
    <source>
        <strain evidence="2 3">YLB-06</strain>
    </source>
</reference>
<gene>
    <name evidence="2" type="ORF">FM037_00160</name>
</gene>
<keyword evidence="1" id="KW-0472">Membrane</keyword>
<name>A0ABX5WSW5_9GAMM</name>
<proteinExistence type="predicted"/>
<evidence type="ECO:0000313" key="3">
    <source>
        <dbReference type="Proteomes" id="UP000315947"/>
    </source>
</evidence>
<protein>
    <recommendedName>
        <fullName evidence="4">Orphan protein</fullName>
    </recommendedName>
</protein>
<dbReference type="RefSeq" id="WP_144044317.1">
    <property type="nucleotide sequence ID" value="NZ_CP041614.1"/>
</dbReference>
<keyword evidence="1" id="KW-1133">Transmembrane helix</keyword>